<proteinExistence type="predicted"/>
<sequence length="68" mass="7974">MIRRWLARRKMRWAVRQVAHEHARTCPGETLSVSRLSGALVWNRTTHHSSGWCYSREAMLYVMESDAS</sequence>
<organism evidence="1">
    <name type="scientific">marine sediment metagenome</name>
    <dbReference type="NCBI Taxonomy" id="412755"/>
    <lineage>
        <taxon>unclassified sequences</taxon>
        <taxon>metagenomes</taxon>
        <taxon>ecological metagenomes</taxon>
    </lineage>
</organism>
<gene>
    <name evidence="1" type="ORF">LCGC14_1228170</name>
</gene>
<reference evidence="1" key="1">
    <citation type="journal article" date="2015" name="Nature">
        <title>Complex archaea that bridge the gap between prokaryotes and eukaryotes.</title>
        <authorList>
            <person name="Spang A."/>
            <person name="Saw J.H."/>
            <person name="Jorgensen S.L."/>
            <person name="Zaremba-Niedzwiedzka K."/>
            <person name="Martijn J."/>
            <person name="Lind A.E."/>
            <person name="van Eijk R."/>
            <person name="Schleper C."/>
            <person name="Guy L."/>
            <person name="Ettema T.J."/>
        </authorList>
    </citation>
    <scope>NUCLEOTIDE SEQUENCE</scope>
</reference>
<comment type="caution">
    <text evidence="1">The sequence shown here is derived from an EMBL/GenBank/DDBJ whole genome shotgun (WGS) entry which is preliminary data.</text>
</comment>
<name>A0A0F9LDE8_9ZZZZ</name>
<accession>A0A0F9LDE8</accession>
<evidence type="ECO:0000313" key="1">
    <source>
        <dbReference type="EMBL" id="KKM91478.1"/>
    </source>
</evidence>
<dbReference type="AlphaFoldDB" id="A0A0F9LDE8"/>
<dbReference type="EMBL" id="LAZR01006526">
    <property type="protein sequence ID" value="KKM91478.1"/>
    <property type="molecule type" value="Genomic_DNA"/>
</dbReference>
<protein>
    <submittedName>
        <fullName evidence="1">Uncharacterized protein</fullName>
    </submittedName>
</protein>